<evidence type="ECO:0000313" key="4">
    <source>
        <dbReference type="EMBL" id="BBZ76584.1"/>
    </source>
</evidence>
<gene>
    <name evidence="4" type="ORF">MANY_19210</name>
</gene>
<evidence type="ECO:0000256" key="1">
    <source>
        <dbReference type="SAM" id="MobiDB-lite"/>
    </source>
</evidence>
<dbReference type="Proteomes" id="UP000467249">
    <property type="component" value="Chromosome"/>
</dbReference>
<dbReference type="Pfam" id="PF09851">
    <property type="entry name" value="SHOCT"/>
    <property type="match status" value="1"/>
</dbReference>
<name>A0A6N4W971_9MYCO</name>
<accession>A0A6N4W971</accession>
<feature type="transmembrane region" description="Helical" evidence="2">
    <location>
        <begin position="158"/>
        <end position="176"/>
    </location>
</feature>
<sequence>MTHLAAMKGSWSASRILAITGILGMIVGGIGFIVVMVLNAFVLDEFDAYGEVPIPGSGQISLPAGEVQISFHTSVTGSPSGSFPVPALKLSIIPPEGAPDPVLTERPSGTTTVNSDTHLRIWTAQVATAGVYQIKTGGEVNGYINPRLAFGHESDYDYLHWVFAVVFGVGLLDVILSRVFKRLRGRGSPEVQRQDMPAELAPQADPFTPTDQGVRLEQLKTIAALRDSGALTEAEFEAEKRRILRG</sequence>
<dbReference type="KEGG" id="many:MANY_19210"/>
<evidence type="ECO:0000256" key="2">
    <source>
        <dbReference type="SAM" id="Phobius"/>
    </source>
</evidence>
<dbReference type="EMBL" id="AP022620">
    <property type="protein sequence ID" value="BBZ76584.1"/>
    <property type="molecule type" value="Genomic_DNA"/>
</dbReference>
<dbReference type="InterPro" id="IPR018649">
    <property type="entry name" value="SHOCT"/>
</dbReference>
<reference evidence="4 5" key="1">
    <citation type="journal article" date="2019" name="Emerg. Microbes Infect.">
        <title>Comprehensive subspecies identification of 175 nontuberculous mycobacteria species based on 7547 genomic profiles.</title>
        <authorList>
            <person name="Matsumoto Y."/>
            <person name="Kinjo T."/>
            <person name="Motooka D."/>
            <person name="Nabeya D."/>
            <person name="Jung N."/>
            <person name="Uechi K."/>
            <person name="Horii T."/>
            <person name="Iida T."/>
            <person name="Fujita J."/>
            <person name="Nakamura S."/>
        </authorList>
    </citation>
    <scope>NUCLEOTIDE SEQUENCE [LARGE SCALE GENOMIC DNA]</scope>
    <source>
        <strain evidence="4 5">JCM 30275</strain>
    </source>
</reference>
<organism evidence="4 5">
    <name type="scientific">Mycolicibacterium anyangense</name>
    <dbReference type="NCBI Taxonomy" id="1431246"/>
    <lineage>
        <taxon>Bacteria</taxon>
        <taxon>Bacillati</taxon>
        <taxon>Actinomycetota</taxon>
        <taxon>Actinomycetes</taxon>
        <taxon>Mycobacteriales</taxon>
        <taxon>Mycobacteriaceae</taxon>
        <taxon>Mycolicibacterium</taxon>
    </lineage>
</organism>
<feature type="transmembrane region" description="Helical" evidence="2">
    <location>
        <begin position="16"/>
        <end position="42"/>
    </location>
</feature>
<evidence type="ECO:0000313" key="5">
    <source>
        <dbReference type="Proteomes" id="UP000467249"/>
    </source>
</evidence>
<dbReference type="AlphaFoldDB" id="A0A6N4W971"/>
<keyword evidence="5" id="KW-1185">Reference proteome</keyword>
<protein>
    <recommendedName>
        <fullName evidence="3">SHOCT domain-containing protein</fullName>
    </recommendedName>
</protein>
<evidence type="ECO:0000259" key="3">
    <source>
        <dbReference type="Pfam" id="PF09851"/>
    </source>
</evidence>
<keyword evidence="2" id="KW-0812">Transmembrane</keyword>
<keyword evidence="2" id="KW-1133">Transmembrane helix</keyword>
<feature type="domain" description="SHOCT" evidence="3">
    <location>
        <begin position="217"/>
        <end position="244"/>
    </location>
</feature>
<keyword evidence="2" id="KW-0472">Membrane</keyword>
<feature type="region of interest" description="Disordered" evidence="1">
    <location>
        <begin position="187"/>
        <end position="210"/>
    </location>
</feature>
<proteinExistence type="predicted"/>